<comment type="caution">
    <text evidence="2">The sequence shown here is derived from an EMBL/GenBank/DDBJ whole genome shotgun (WGS) entry which is preliminary data.</text>
</comment>
<evidence type="ECO:0000313" key="2">
    <source>
        <dbReference type="EMBL" id="PDV97636.1"/>
    </source>
</evidence>
<name>A0A2H3KZ52_9CHLR</name>
<evidence type="ECO:0000313" key="3">
    <source>
        <dbReference type="Proteomes" id="UP000220922"/>
    </source>
</evidence>
<dbReference type="AlphaFoldDB" id="A0A2H3KZ52"/>
<dbReference type="OrthoDB" id="8253226at2"/>
<feature type="domain" description="CHAT" evidence="1">
    <location>
        <begin position="102"/>
        <end position="374"/>
    </location>
</feature>
<organism evidence="2 3">
    <name type="scientific">Candidatus Chloroploca asiatica</name>
    <dbReference type="NCBI Taxonomy" id="1506545"/>
    <lineage>
        <taxon>Bacteria</taxon>
        <taxon>Bacillati</taxon>
        <taxon>Chloroflexota</taxon>
        <taxon>Chloroflexia</taxon>
        <taxon>Chloroflexales</taxon>
        <taxon>Chloroflexineae</taxon>
        <taxon>Oscillochloridaceae</taxon>
        <taxon>Candidatus Chloroploca</taxon>
    </lineage>
</organism>
<protein>
    <recommendedName>
        <fullName evidence="1">CHAT domain-containing protein</fullName>
    </recommendedName>
</protein>
<evidence type="ECO:0000259" key="1">
    <source>
        <dbReference type="Pfam" id="PF12770"/>
    </source>
</evidence>
<dbReference type="EMBL" id="LYXE01000127">
    <property type="protein sequence ID" value="PDV97636.1"/>
    <property type="molecule type" value="Genomic_DNA"/>
</dbReference>
<keyword evidence="3" id="KW-1185">Reference proteome</keyword>
<accession>A0A2H3KZ52</accession>
<proteinExistence type="predicted"/>
<sequence>MSNALESVDLRLIFLLRGAGATVRWEADIIGVRQSRMVPPIPASELALVLRALDVLQDPAYPYARTAMQERHFSFTPEERTRLDTLGLWDSNERVPLDAPRRIGRRLYTALTADPAGREALESTRNHATATGVPLAIELCFPPDAVRLAALPWELLWDDGSAPLLLGRGEAGSLTRRLDLPQALPPLRRGRGPLRILAVSPEAGISTELRYVERAARNEALAPLVEKGQAIIEELEPADRTGLVRALKGEPPDILHFYGHGRLRGGLGELLLDNANGASWVPAEAFVALLGKVGLVALYACEGASVGGGMGDPLLGGVAQALVAAGIPAVLGMQLAVRSTAASRAAAAIYRTLADGRSLQEGVAQARRVLFVEEADGASWYVPALYLRNRTGGPFYLREPARTLSAGAVKPDDVRQSVLARRGAVIRSLSIQGRPHSNQRVIADSGASIQDVTMRVVG</sequence>
<gene>
    <name evidence="2" type="ORF">A9Q02_04060</name>
</gene>
<dbReference type="Pfam" id="PF12770">
    <property type="entry name" value="CHAT"/>
    <property type="match status" value="1"/>
</dbReference>
<reference evidence="2 3" key="1">
    <citation type="submission" date="2016-05" db="EMBL/GenBank/DDBJ databases">
        <authorList>
            <person name="Lavstsen T."/>
            <person name="Jespersen J.S."/>
        </authorList>
    </citation>
    <scope>NUCLEOTIDE SEQUENCE [LARGE SCALE GENOMIC DNA]</scope>
    <source>
        <strain evidence="2 3">B7-9</strain>
    </source>
</reference>
<dbReference type="Proteomes" id="UP000220922">
    <property type="component" value="Unassembled WGS sequence"/>
</dbReference>
<dbReference type="RefSeq" id="WP_097654265.1">
    <property type="nucleotide sequence ID" value="NZ_LYXE01000127.1"/>
</dbReference>
<dbReference type="InterPro" id="IPR024983">
    <property type="entry name" value="CHAT_dom"/>
</dbReference>